<keyword evidence="1" id="KW-0812">Transmembrane</keyword>
<evidence type="ECO:0000313" key="2">
    <source>
        <dbReference type="EMBL" id="KOM38427.1"/>
    </source>
</evidence>
<reference evidence="3" key="1">
    <citation type="journal article" date="2015" name="Proc. Natl. Acad. Sci. U.S.A.">
        <title>Genome sequencing of adzuki bean (Vigna angularis) provides insight into high starch and low fat accumulation and domestication.</title>
        <authorList>
            <person name="Yang K."/>
            <person name="Tian Z."/>
            <person name="Chen C."/>
            <person name="Luo L."/>
            <person name="Zhao B."/>
            <person name="Wang Z."/>
            <person name="Yu L."/>
            <person name="Li Y."/>
            <person name="Sun Y."/>
            <person name="Li W."/>
            <person name="Chen Y."/>
            <person name="Li Y."/>
            <person name="Zhang Y."/>
            <person name="Ai D."/>
            <person name="Zhao J."/>
            <person name="Shang C."/>
            <person name="Ma Y."/>
            <person name="Wu B."/>
            <person name="Wang M."/>
            <person name="Gao L."/>
            <person name="Sun D."/>
            <person name="Zhang P."/>
            <person name="Guo F."/>
            <person name="Wang W."/>
            <person name="Li Y."/>
            <person name="Wang J."/>
            <person name="Varshney R.K."/>
            <person name="Wang J."/>
            <person name="Ling H.Q."/>
            <person name="Wan P."/>
        </authorList>
    </citation>
    <scope>NUCLEOTIDE SEQUENCE</scope>
    <source>
        <strain evidence="3">cv. Jingnong 6</strain>
    </source>
</reference>
<keyword evidence="1" id="KW-0472">Membrane</keyword>
<gene>
    <name evidence="2" type="ORF">LR48_Vigan03g180900</name>
</gene>
<dbReference type="Proteomes" id="UP000053144">
    <property type="component" value="Chromosome 3"/>
</dbReference>
<dbReference type="Gramene" id="KOM38427">
    <property type="protein sequence ID" value="KOM38427"/>
    <property type="gene ID" value="LR48_Vigan03g180900"/>
</dbReference>
<protein>
    <submittedName>
        <fullName evidence="2">Uncharacterized protein</fullName>
    </submittedName>
</protein>
<name>A0A0L9U6X6_PHAAN</name>
<organism evidence="2 3">
    <name type="scientific">Phaseolus angularis</name>
    <name type="common">Azuki bean</name>
    <name type="synonym">Vigna angularis</name>
    <dbReference type="NCBI Taxonomy" id="3914"/>
    <lineage>
        <taxon>Eukaryota</taxon>
        <taxon>Viridiplantae</taxon>
        <taxon>Streptophyta</taxon>
        <taxon>Embryophyta</taxon>
        <taxon>Tracheophyta</taxon>
        <taxon>Spermatophyta</taxon>
        <taxon>Magnoliopsida</taxon>
        <taxon>eudicotyledons</taxon>
        <taxon>Gunneridae</taxon>
        <taxon>Pentapetalae</taxon>
        <taxon>rosids</taxon>
        <taxon>fabids</taxon>
        <taxon>Fabales</taxon>
        <taxon>Fabaceae</taxon>
        <taxon>Papilionoideae</taxon>
        <taxon>50 kb inversion clade</taxon>
        <taxon>NPAAA clade</taxon>
        <taxon>indigoferoid/millettioid clade</taxon>
        <taxon>Phaseoleae</taxon>
        <taxon>Vigna</taxon>
    </lineage>
</organism>
<keyword evidence="1" id="KW-1133">Transmembrane helix</keyword>
<proteinExistence type="predicted"/>
<dbReference type="EMBL" id="CM003373">
    <property type="protein sequence ID" value="KOM38427.1"/>
    <property type="molecule type" value="Genomic_DNA"/>
</dbReference>
<sequence length="187" mass="20629">MRENDGSSEREIGFLLVTENKDSSEGQAGLDGEKSTCLSNGHVLRHYWKSGNYRRHFTEGLEALGIETITEGCQAVGKELTNLSLKSGSSIPNFIFFSLVVFAHLLPFFTQFPPFLHARSFCSLVTGGGTWLRDFVGVVVVGRGRRGVQRLPSSRAILVEVINWSLRQVQKCLKVTSFSNGDSCSPD</sequence>
<feature type="transmembrane region" description="Helical" evidence="1">
    <location>
        <begin position="91"/>
        <end position="109"/>
    </location>
</feature>
<evidence type="ECO:0000313" key="3">
    <source>
        <dbReference type="Proteomes" id="UP000053144"/>
    </source>
</evidence>
<accession>A0A0L9U6X6</accession>
<evidence type="ECO:0000256" key="1">
    <source>
        <dbReference type="SAM" id="Phobius"/>
    </source>
</evidence>
<dbReference type="AlphaFoldDB" id="A0A0L9U6X6"/>